<proteinExistence type="predicted"/>
<evidence type="ECO:0000256" key="1">
    <source>
        <dbReference type="SAM" id="MobiDB-lite"/>
    </source>
</evidence>
<dbReference type="Proteomes" id="UP000242715">
    <property type="component" value="Unassembled WGS sequence"/>
</dbReference>
<dbReference type="EMBL" id="DF973440">
    <property type="protein sequence ID" value="GAU30931.1"/>
    <property type="molecule type" value="Genomic_DNA"/>
</dbReference>
<name>A0A2Z6MGJ7_TRISU</name>
<accession>A0A2Z6MGJ7</accession>
<reference evidence="3" key="1">
    <citation type="journal article" date="2017" name="Front. Plant Sci.">
        <title>Climate Clever Clovers: New Paradigm to Reduce the Environmental Footprint of Ruminants by Breeding Low Methanogenic Forages Utilizing Haplotype Variation.</title>
        <authorList>
            <person name="Kaur P."/>
            <person name="Appels R."/>
            <person name="Bayer P.E."/>
            <person name="Keeble-Gagnere G."/>
            <person name="Wang J."/>
            <person name="Hirakawa H."/>
            <person name="Shirasawa K."/>
            <person name="Vercoe P."/>
            <person name="Stefanova K."/>
            <person name="Durmic Z."/>
            <person name="Nichols P."/>
            <person name="Revell C."/>
            <person name="Isobe S.N."/>
            <person name="Edwards D."/>
            <person name="Erskine W."/>
        </authorList>
    </citation>
    <scope>NUCLEOTIDE SEQUENCE [LARGE SCALE GENOMIC DNA]</scope>
    <source>
        <strain evidence="3">cv. Daliak</strain>
    </source>
</reference>
<feature type="region of interest" description="Disordered" evidence="1">
    <location>
        <begin position="59"/>
        <end position="82"/>
    </location>
</feature>
<evidence type="ECO:0000313" key="3">
    <source>
        <dbReference type="Proteomes" id="UP000242715"/>
    </source>
</evidence>
<feature type="compositionally biased region" description="Basic residues" evidence="1">
    <location>
        <begin position="73"/>
        <end position="82"/>
    </location>
</feature>
<organism evidence="2 3">
    <name type="scientific">Trifolium subterraneum</name>
    <name type="common">Subterranean clover</name>
    <dbReference type="NCBI Taxonomy" id="3900"/>
    <lineage>
        <taxon>Eukaryota</taxon>
        <taxon>Viridiplantae</taxon>
        <taxon>Streptophyta</taxon>
        <taxon>Embryophyta</taxon>
        <taxon>Tracheophyta</taxon>
        <taxon>Spermatophyta</taxon>
        <taxon>Magnoliopsida</taxon>
        <taxon>eudicotyledons</taxon>
        <taxon>Gunneridae</taxon>
        <taxon>Pentapetalae</taxon>
        <taxon>rosids</taxon>
        <taxon>fabids</taxon>
        <taxon>Fabales</taxon>
        <taxon>Fabaceae</taxon>
        <taxon>Papilionoideae</taxon>
        <taxon>50 kb inversion clade</taxon>
        <taxon>NPAAA clade</taxon>
        <taxon>Hologalegina</taxon>
        <taxon>IRL clade</taxon>
        <taxon>Trifolieae</taxon>
        <taxon>Trifolium</taxon>
    </lineage>
</organism>
<evidence type="ECO:0000313" key="2">
    <source>
        <dbReference type="EMBL" id="GAU30931.1"/>
    </source>
</evidence>
<dbReference type="AlphaFoldDB" id="A0A2Z6MGJ7"/>
<feature type="compositionally biased region" description="Basic and acidic residues" evidence="1">
    <location>
        <begin position="59"/>
        <end position="72"/>
    </location>
</feature>
<sequence>MKFTNKVTNKVCWLKIGKAKIKVEVEIVCGAFNQITWCLVKRWKKKSVKLVAEKVKAEQRAAEQKEEDEQREKTKRIKERAD</sequence>
<protein>
    <submittedName>
        <fullName evidence="2">Uncharacterized protein</fullName>
    </submittedName>
</protein>
<gene>
    <name evidence="2" type="ORF">TSUD_143790</name>
</gene>
<keyword evidence="3" id="KW-1185">Reference proteome</keyword>